<dbReference type="InterPro" id="IPR036390">
    <property type="entry name" value="WH_DNA-bd_sf"/>
</dbReference>
<organism evidence="6 7">
    <name type="scientific">Lapidilactobacillus achengensis</name>
    <dbReference type="NCBI Taxonomy" id="2486000"/>
    <lineage>
        <taxon>Bacteria</taxon>
        <taxon>Bacillati</taxon>
        <taxon>Bacillota</taxon>
        <taxon>Bacilli</taxon>
        <taxon>Lactobacillales</taxon>
        <taxon>Lactobacillaceae</taxon>
        <taxon>Lapidilactobacillus</taxon>
    </lineage>
</organism>
<dbReference type="InterPro" id="IPR036388">
    <property type="entry name" value="WH-like_DNA-bd_sf"/>
</dbReference>
<dbReference type="PRINTS" id="PR00039">
    <property type="entry name" value="HTHLYSR"/>
</dbReference>
<dbReference type="Gene3D" id="1.10.10.10">
    <property type="entry name" value="Winged helix-like DNA-binding domain superfamily/Winged helix DNA-binding domain"/>
    <property type="match status" value="1"/>
</dbReference>
<keyword evidence="4" id="KW-0804">Transcription</keyword>
<dbReference type="PANTHER" id="PTHR30346:SF0">
    <property type="entry name" value="HCA OPERON TRANSCRIPTIONAL ACTIVATOR HCAR"/>
    <property type="match status" value="1"/>
</dbReference>
<dbReference type="InterPro" id="IPR000847">
    <property type="entry name" value="LysR_HTH_N"/>
</dbReference>
<name>A0ABW1UQ50_9LACO</name>
<proteinExistence type="inferred from homology"/>
<dbReference type="SUPFAM" id="SSF53850">
    <property type="entry name" value="Periplasmic binding protein-like II"/>
    <property type="match status" value="1"/>
</dbReference>
<dbReference type="PANTHER" id="PTHR30346">
    <property type="entry name" value="TRANSCRIPTIONAL DUAL REGULATOR HCAR-RELATED"/>
    <property type="match status" value="1"/>
</dbReference>
<dbReference type="InterPro" id="IPR005119">
    <property type="entry name" value="LysR_subst-bd"/>
</dbReference>
<protein>
    <submittedName>
        <fullName evidence="6">LysR family transcriptional regulator</fullName>
    </submittedName>
</protein>
<keyword evidence="3" id="KW-0238">DNA-binding</keyword>
<dbReference type="Pfam" id="PF00126">
    <property type="entry name" value="HTH_1"/>
    <property type="match status" value="1"/>
</dbReference>
<reference evidence="7" key="1">
    <citation type="journal article" date="2019" name="Int. J. Syst. Evol. Microbiol.">
        <title>The Global Catalogue of Microorganisms (GCM) 10K type strain sequencing project: providing services to taxonomists for standard genome sequencing and annotation.</title>
        <authorList>
            <consortium name="The Broad Institute Genomics Platform"/>
            <consortium name="The Broad Institute Genome Sequencing Center for Infectious Disease"/>
            <person name="Wu L."/>
            <person name="Ma J."/>
        </authorList>
    </citation>
    <scope>NUCLEOTIDE SEQUENCE [LARGE SCALE GENOMIC DNA]</scope>
    <source>
        <strain evidence="7">CCM 8897</strain>
    </source>
</reference>
<dbReference type="PROSITE" id="PS50931">
    <property type="entry name" value="HTH_LYSR"/>
    <property type="match status" value="1"/>
</dbReference>
<evidence type="ECO:0000259" key="5">
    <source>
        <dbReference type="PROSITE" id="PS50931"/>
    </source>
</evidence>
<evidence type="ECO:0000313" key="6">
    <source>
        <dbReference type="EMBL" id="MFC6315783.1"/>
    </source>
</evidence>
<dbReference type="EMBL" id="JBHSSM010000021">
    <property type="protein sequence ID" value="MFC6315783.1"/>
    <property type="molecule type" value="Genomic_DNA"/>
</dbReference>
<accession>A0ABW1UQ50</accession>
<evidence type="ECO:0000256" key="3">
    <source>
        <dbReference type="ARBA" id="ARBA00023125"/>
    </source>
</evidence>
<evidence type="ECO:0000256" key="1">
    <source>
        <dbReference type="ARBA" id="ARBA00009437"/>
    </source>
</evidence>
<comment type="caution">
    <text evidence="6">The sequence shown here is derived from an EMBL/GenBank/DDBJ whole genome shotgun (WGS) entry which is preliminary data.</text>
</comment>
<keyword evidence="2" id="KW-0805">Transcription regulation</keyword>
<dbReference type="RefSeq" id="WP_125601933.1">
    <property type="nucleotide sequence ID" value="NZ_JBHSSM010000021.1"/>
</dbReference>
<dbReference type="CDD" id="cd05466">
    <property type="entry name" value="PBP2_LTTR_substrate"/>
    <property type="match status" value="1"/>
</dbReference>
<dbReference type="SUPFAM" id="SSF46785">
    <property type="entry name" value="Winged helix' DNA-binding domain"/>
    <property type="match status" value="1"/>
</dbReference>
<evidence type="ECO:0000256" key="2">
    <source>
        <dbReference type="ARBA" id="ARBA00023015"/>
    </source>
</evidence>
<dbReference type="Pfam" id="PF03466">
    <property type="entry name" value="LysR_substrate"/>
    <property type="match status" value="1"/>
</dbReference>
<dbReference type="Gene3D" id="3.40.190.290">
    <property type="match status" value="1"/>
</dbReference>
<gene>
    <name evidence="6" type="ORF">ACFQHW_09435</name>
</gene>
<feature type="domain" description="HTH lysR-type" evidence="5">
    <location>
        <begin position="1"/>
        <end position="58"/>
    </location>
</feature>
<sequence length="298" mass="33401">MEIRLLRYFWTVATEQNITQAAQALHITQPTLSRQIHELEEEVGAPLFDRQHHRLTLTQEGLFLKERAAEILQLDQQLEQALAQKRQRQLSGHFTIGCVEADNSDTLALMLEELVNDYPAVHFDLLSATSDEISDRLEKGLLDLAILLEPVPTENFITLTLPREERWGLLVSKHNFLAQQAEIRPADLLGTPLLCSSRAPVQQLLSDFAGVPADQLNVVGTYNLIFNVFSLVANEVGAAVTIEGAVSNRLGADLRFIPLAPTVKTHCVLAWKQRLHTPVVAELIRRFQHAFQASPTQK</sequence>
<evidence type="ECO:0000256" key="4">
    <source>
        <dbReference type="ARBA" id="ARBA00023163"/>
    </source>
</evidence>
<keyword evidence="7" id="KW-1185">Reference proteome</keyword>
<evidence type="ECO:0000313" key="7">
    <source>
        <dbReference type="Proteomes" id="UP001596310"/>
    </source>
</evidence>
<comment type="similarity">
    <text evidence="1">Belongs to the LysR transcriptional regulatory family.</text>
</comment>
<dbReference type="Proteomes" id="UP001596310">
    <property type="component" value="Unassembled WGS sequence"/>
</dbReference>